<name>A0AA91TWP4_NIACI</name>
<feature type="transmembrane region" description="Helical" evidence="1">
    <location>
        <begin position="115"/>
        <end position="134"/>
    </location>
</feature>
<accession>A0AA91TWP4</accession>
<proteinExistence type="predicted"/>
<gene>
    <name evidence="2" type="ORF">CHH57_02030</name>
</gene>
<keyword evidence="1" id="KW-1133">Transmembrane helix</keyword>
<dbReference type="EMBL" id="NPBQ01000014">
    <property type="protein sequence ID" value="PAD84976.1"/>
    <property type="molecule type" value="Genomic_DNA"/>
</dbReference>
<evidence type="ECO:0000313" key="3">
    <source>
        <dbReference type="Proteomes" id="UP000216961"/>
    </source>
</evidence>
<evidence type="ECO:0000256" key="1">
    <source>
        <dbReference type="SAM" id="Phobius"/>
    </source>
</evidence>
<keyword evidence="1" id="KW-0472">Membrane</keyword>
<organism evidence="2 3">
    <name type="scientific">Niallia circulans</name>
    <name type="common">Bacillus circulans</name>
    <dbReference type="NCBI Taxonomy" id="1397"/>
    <lineage>
        <taxon>Bacteria</taxon>
        <taxon>Bacillati</taxon>
        <taxon>Bacillota</taxon>
        <taxon>Bacilli</taxon>
        <taxon>Bacillales</taxon>
        <taxon>Bacillaceae</taxon>
        <taxon>Niallia</taxon>
    </lineage>
</organism>
<dbReference type="Proteomes" id="UP000216961">
    <property type="component" value="Unassembled WGS sequence"/>
</dbReference>
<comment type="caution">
    <text evidence="2">The sequence shown here is derived from an EMBL/GenBank/DDBJ whole genome shotgun (WGS) entry which is preliminary data.</text>
</comment>
<keyword evidence="1" id="KW-0812">Transmembrane</keyword>
<reference evidence="2 3" key="1">
    <citation type="submission" date="2017-07" db="EMBL/GenBank/DDBJ databases">
        <title>Isolation and whole genome analysis of endospore-forming bacteria from heroin.</title>
        <authorList>
            <person name="Kalinowski J."/>
            <person name="Ahrens B."/>
            <person name="Al-Dilaimi A."/>
            <person name="Winkler A."/>
            <person name="Wibberg D."/>
            <person name="Schleenbecker U."/>
            <person name="Ruckert C."/>
            <person name="Wolfel R."/>
            <person name="Grass G."/>
        </authorList>
    </citation>
    <scope>NUCLEOTIDE SEQUENCE [LARGE SCALE GENOMIC DNA]</scope>
    <source>
        <strain evidence="2 3">7521-2</strain>
    </source>
</reference>
<dbReference type="RefSeq" id="WP_095328660.1">
    <property type="nucleotide sequence ID" value="NZ_NPBQ01000014.1"/>
</dbReference>
<dbReference type="AlphaFoldDB" id="A0AA91TWP4"/>
<evidence type="ECO:0000313" key="2">
    <source>
        <dbReference type="EMBL" id="PAD84976.1"/>
    </source>
</evidence>
<protein>
    <submittedName>
        <fullName evidence="2">Uncharacterized protein</fullName>
    </submittedName>
</protein>
<sequence>MNLNKESSDDINFYKNPILFNEKRLKTFVDVVEKNENNQPFEIRGGFGNRKLECLDSIENRILKSTKDIRIRDIDEVIKIDYSDPSTFPKEWSIINRGIDTVKFSNKDLILIRRIIIGSLSGVVTLLGLIELLML</sequence>